<protein>
    <recommendedName>
        <fullName evidence="5">Ribosome maturation factor RimM</fullName>
    </recommendedName>
</protein>
<evidence type="ECO:0000256" key="1">
    <source>
        <dbReference type="ARBA" id="ARBA00022490"/>
    </source>
</evidence>
<dbReference type="InterPro" id="IPR036976">
    <property type="entry name" value="RimM_N_sf"/>
</dbReference>
<dbReference type="EMBL" id="FUZT01000015">
    <property type="protein sequence ID" value="SKC87088.1"/>
    <property type="molecule type" value="Genomic_DNA"/>
</dbReference>
<keyword evidence="9" id="KW-1185">Reference proteome</keyword>
<dbReference type="Proteomes" id="UP000190285">
    <property type="component" value="Unassembled WGS sequence"/>
</dbReference>
<dbReference type="InterPro" id="IPR011961">
    <property type="entry name" value="RimM"/>
</dbReference>
<dbReference type="InterPro" id="IPR002676">
    <property type="entry name" value="RimM_N"/>
</dbReference>
<dbReference type="SUPFAM" id="SSF50346">
    <property type="entry name" value="PRC-barrel domain"/>
    <property type="match status" value="1"/>
</dbReference>
<dbReference type="Gene3D" id="2.30.30.240">
    <property type="entry name" value="PRC-barrel domain"/>
    <property type="match status" value="1"/>
</dbReference>
<evidence type="ECO:0000256" key="3">
    <source>
        <dbReference type="ARBA" id="ARBA00022552"/>
    </source>
</evidence>
<dbReference type="SUPFAM" id="SSF50447">
    <property type="entry name" value="Translation proteins"/>
    <property type="match status" value="1"/>
</dbReference>
<dbReference type="GO" id="GO:0043022">
    <property type="term" value="F:ribosome binding"/>
    <property type="evidence" value="ECO:0007669"/>
    <property type="project" value="InterPro"/>
</dbReference>
<dbReference type="InterPro" id="IPR009000">
    <property type="entry name" value="Transl_B-barrel_sf"/>
</dbReference>
<comment type="function">
    <text evidence="5">An accessory protein needed during the final step in the assembly of 30S ribosomal subunit, possibly for assembly of the head region. Essential for efficient processing of 16S rRNA. May be needed both before and after RbfA during the maturation of 16S rRNA. It has affinity for free ribosomal 30S subunits but not for 70S ribosomes.</text>
</comment>
<keyword evidence="1 5" id="KW-0963">Cytoplasm</keyword>
<feature type="domain" description="Ribosome maturation factor RimM PRC barrel" evidence="7">
    <location>
        <begin position="99"/>
        <end position="167"/>
    </location>
</feature>
<name>A0A1T5MGQ6_9FIRM</name>
<dbReference type="PANTHER" id="PTHR33692:SF1">
    <property type="entry name" value="RIBOSOME MATURATION FACTOR RIMM"/>
    <property type="match status" value="1"/>
</dbReference>
<dbReference type="OrthoDB" id="9810331at2"/>
<dbReference type="AlphaFoldDB" id="A0A1T5MGQ6"/>
<comment type="subunit">
    <text evidence="5">Binds ribosomal protein uS19.</text>
</comment>
<comment type="subcellular location">
    <subcellularLocation>
        <location evidence="5">Cytoplasm</location>
    </subcellularLocation>
</comment>
<evidence type="ECO:0000259" key="6">
    <source>
        <dbReference type="Pfam" id="PF01782"/>
    </source>
</evidence>
<dbReference type="Gene3D" id="2.40.30.60">
    <property type="entry name" value="RimM"/>
    <property type="match status" value="1"/>
</dbReference>
<dbReference type="Pfam" id="PF01782">
    <property type="entry name" value="RimM"/>
    <property type="match status" value="1"/>
</dbReference>
<keyword evidence="3 5" id="KW-0698">rRNA processing</keyword>
<proteinExistence type="inferred from homology"/>
<keyword evidence="2 5" id="KW-0690">Ribosome biogenesis</keyword>
<comment type="similarity">
    <text evidence="5">Belongs to the RimM family.</text>
</comment>
<dbReference type="GO" id="GO:0042274">
    <property type="term" value="P:ribosomal small subunit biogenesis"/>
    <property type="evidence" value="ECO:0007669"/>
    <property type="project" value="UniProtKB-UniRule"/>
</dbReference>
<dbReference type="PANTHER" id="PTHR33692">
    <property type="entry name" value="RIBOSOME MATURATION FACTOR RIMM"/>
    <property type="match status" value="1"/>
</dbReference>
<evidence type="ECO:0000313" key="9">
    <source>
        <dbReference type="Proteomes" id="UP000190285"/>
    </source>
</evidence>
<dbReference type="RefSeq" id="WP_079495056.1">
    <property type="nucleotide sequence ID" value="NZ_FUZT01000015.1"/>
</dbReference>
<dbReference type="STRING" id="36842.SAMN02194393_04634"/>
<dbReference type="InterPro" id="IPR011033">
    <property type="entry name" value="PRC_barrel-like_sf"/>
</dbReference>
<dbReference type="HAMAP" id="MF_00014">
    <property type="entry name" value="Ribosome_mat_RimM"/>
    <property type="match status" value="1"/>
</dbReference>
<dbReference type="Pfam" id="PF24986">
    <property type="entry name" value="PRC_RimM"/>
    <property type="match status" value="1"/>
</dbReference>
<evidence type="ECO:0000256" key="2">
    <source>
        <dbReference type="ARBA" id="ARBA00022517"/>
    </source>
</evidence>
<feature type="domain" description="RimM N-terminal" evidence="6">
    <location>
        <begin position="7"/>
        <end position="86"/>
    </location>
</feature>
<comment type="domain">
    <text evidence="5">The PRC barrel domain binds ribosomal protein uS19.</text>
</comment>
<evidence type="ECO:0000256" key="5">
    <source>
        <dbReference type="HAMAP-Rule" id="MF_00014"/>
    </source>
</evidence>
<organism evidence="8 9">
    <name type="scientific">Maledivibacter halophilus</name>
    <dbReference type="NCBI Taxonomy" id="36842"/>
    <lineage>
        <taxon>Bacteria</taxon>
        <taxon>Bacillati</taxon>
        <taxon>Bacillota</taxon>
        <taxon>Clostridia</taxon>
        <taxon>Peptostreptococcales</taxon>
        <taxon>Caminicellaceae</taxon>
        <taxon>Maledivibacter</taxon>
    </lineage>
</organism>
<dbReference type="GO" id="GO:0005737">
    <property type="term" value="C:cytoplasm"/>
    <property type="evidence" value="ECO:0007669"/>
    <property type="project" value="UniProtKB-SubCell"/>
</dbReference>
<accession>A0A1T5MGQ6</accession>
<evidence type="ECO:0000256" key="4">
    <source>
        <dbReference type="ARBA" id="ARBA00023186"/>
    </source>
</evidence>
<sequence length="169" mass="20058">MKDKIRVGQIVNTQGLRGEVRIYPLTDRKERFEELDCLYLEDETNMELEIEKVRYKNQLVILKFKDLDSINDVEKLKNKYIAIDKEKIKELPEDTYYIFDLVGLEVIEEDNTYIGKLIDVIQNPTQDLYVVQHEDSKKKIFIPAVKEFIKEIDIDKNIIKVKLIEGMME</sequence>
<evidence type="ECO:0000313" key="8">
    <source>
        <dbReference type="EMBL" id="SKC87088.1"/>
    </source>
</evidence>
<dbReference type="InterPro" id="IPR056792">
    <property type="entry name" value="PRC_RimM"/>
</dbReference>
<dbReference type="NCBIfam" id="TIGR02273">
    <property type="entry name" value="16S_RimM"/>
    <property type="match status" value="1"/>
</dbReference>
<gene>
    <name evidence="5" type="primary">rimM</name>
    <name evidence="8" type="ORF">SAMN02194393_04634</name>
</gene>
<evidence type="ECO:0000259" key="7">
    <source>
        <dbReference type="Pfam" id="PF24986"/>
    </source>
</evidence>
<keyword evidence="4 5" id="KW-0143">Chaperone</keyword>
<dbReference type="GO" id="GO:0006364">
    <property type="term" value="P:rRNA processing"/>
    <property type="evidence" value="ECO:0007669"/>
    <property type="project" value="UniProtKB-UniRule"/>
</dbReference>
<dbReference type="GO" id="GO:0005840">
    <property type="term" value="C:ribosome"/>
    <property type="evidence" value="ECO:0007669"/>
    <property type="project" value="InterPro"/>
</dbReference>
<reference evidence="9" key="1">
    <citation type="submission" date="2017-02" db="EMBL/GenBank/DDBJ databases">
        <authorList>
            <person name="Varghese N."/>
            <person name="Submissions S."/>
        </authorList>
    </citation>
    <scope>NUCLEOTIDE SEQUENCE [LARGE SCALE GENOMIC DNA]</scope>
    <source>
        <strain evidence="9">M1</strain>
    </source>
</reference>